<dbReference type="GO" id="GO:0016763">
    <property type="term" value="F:pentosyltransferase activity"/>
    <property type="evidence" value="ECO:0007669"/>
    <property type="project" value="TreeGrafter"/>
</dbReference>
<feature type="transmembrane region" description="Helical" evidence="8">
    <location>
        <begin position="209"/>
        <end position="228"/>
    </location>
</feature>
<evidence type="ECO:0000256" key="2">
    <source>
        <dbReference type="ARBA" id="ARBA00022475"/>
    </source>
</evidence>
<dbReference type="PANTHER" id="PTHR33908">
    <property type="entry name" value="MANNOSYLTRANSFERASE YKCB-RELATED"/>
    <property type="match status" value="1"/>
</dbReference>
<dbReference type="InterPro" id="IPR050297">
    <property type="entry name" value="LipidA_mod_glycosyltrf_83"/>
</dbReference>
<feature type="transmembrane region" description="Helical" evidence="8">
    <location>
        <begin position="118"/>
        <end position="135"/>
    </location>
</feature>
<comment type="caution">
    <text evidence="10">The sequence shown here is derived from an EMBL/GenBank/DDBJ whole genome shotgun (WGS) entry which is preliminary data.</text>
</comment>
<feature type="transmembrane region" description="Helical" evidence="8">
    <location>
        <begin position="12"/>
        <end position="30"/>
    </location>
</feature>
<proteinExistence type="predicted"/>
<evidence type="ECO:0000313" key="11">
    <source>
        <dbReference type="Proteomes" id="UP000297891"/>
    </source>
</evidence>
<evidence type="ECO:0000256" key="8">
    <source>
        <dbReference type="SAM" id="Phobius"/>
    </source>
</evidence>
<sequence>MKESLTPSERIFYRILLLIASIPILFTLPLDVIDIDSAQYAGIGRELVLSNDFFTLIDNGRRYLDKPILTFWTIATSFSLFGINNIAFRIPAILITLLSVFSIYRITILTGGKERQGYLASFAYLLAPGVYAMVVDPKIDVYLTAYLVFTYHFYYLGRKKNPNYFYLMYLMMSMGFITKGPISVFIPAISIGGDILFRRDWKLLLSMRIPTGIFVLVSLPAFWCYFLYQSFNSYGPVFFIWIQSFGRFYRDMYDINFDPFYFYKSFSWAFFSGLLPLIVYISYRFYQYVKSFGWKEILRKIRANEYKEIDFVIPFWVFLFLFLISFSRYPLPQYTYWILPGAALYFGKIMEESLFRSNVERLRPSFLIAGLVYLVGYFLIPIFVAEVGILYYVFGVIGILFIMLSAQLIPLEILVTLVGATLFFSAISLEFYPLLTSYQPSKEFGVKIKELEPNEPVVYTFWMSNSKRSYGFYAERNFRNVYDKDKLDRLWSEKPERLLILPSEKLTQLQEMAGPGYQIEPVLERESFKVATPTVGFLKKETRSLVTKKISLVWLKKIQGKSSKNSKV</sequence>
<feature type="transmembrane region" description="Helical" evidence="8">
    <location>
        <begin position="389"/>
        <end position="406"/>
    </location>
</feature>
<feature type="transmembrane region" description="Helical" evidence="8">
    <location>
        <begin position="413"/>
        <end position="435"/>
    </location>
</feature>
<keyword evidence="6 8" id="KW-1133">Transmembrane helix</keyword>
<keyword evidence="5 8" id="KW-0812">Transmembrane</keyword>
<dbReference type="OrthoDB" id="9815691at2"/>
<feature type="transmembrane region" description="Helical" evidence="8">
    <location>
        <begin position="233"/>
        <end position="249"/>
    </location>
</feature>
<evidence type="ECO:0000259" key="9">
    <source>
        <dbReference type="Pfam" id="PF13231"/>
    </source>
</evidence>
<dbReference type="Proteomes" id="UP000297891">
    <property type="component" value="Unassembled WGS sequence"/>
</dbReference>
<dbReference type="AlphaFoldDB" id="A0A2M9Y337"/>
<feature type="transmembrane region" description="Helical" evidence="8">
    <location>
        <begin position="309"/>
        <end position="328"/>
    </location>
</feature>
<keyword evidence="4 10" id="KW-0808">Transferase</keyword>
<keyword evidence="2" id="KW-1003">Cell membrane</keyword>
<evidence type="ECO:0000256" key="3">
    <source>
        <dbReference type="ARBA" id="ARBA00022676"/>
    </source>
</evidence>
<dbReference type="Pfam" id="PF13231">
    <property type="entry name" value="PMT_2"/>
    <property type="match status" value="1"/>
</dbReference>
<evidence type="ECO:0000256" key="1">
    <source>
        <dbReference type="ARBA" id="ARBA00004651"/>
    </source>
</evidence>
<dbReference type="GO" id="GO:0005886">
    <property type="term" value="C:plasma membrane"/>
    <property type="evidence" value="ECO:0007669"/>
    <property type="project" value="UniProtKB-SubCell"/>
</dbReference>
<keyword evidence="7 8" id="KW-0472">Membrane</keyword>
<feature type="domain" description="Glycosyltransferase RgtA/B/C/D-like" evidence="9">
    <location>
        <begin position="65"/>
        <end position="222"/>
    </location>
</feature>
<keyword evidence="11" id="KW-1185">Reference proteome</keyword>
<evidence type="ECO:0000256" key="4">
    <source>
        <dbReference type="ARBA" id="ARBA00022679"/>
    </source>
</evidence>
<gene>
    <name evidence="10" type="ORF">EHQ30_14200</name>
</gene>
<accession>A0A2M9Y337</accession>
<protein>
    <submittedName>
        <fullName evidence="10">Glycosyltransferase</fullName>
    </submittedName>
</protein>
<feature type="transmembrane region" description="Helical" evidence="8">
    <location>
        <begin position="164"/>
        <end position="189"/>
    </location>
</feature>
<evidence type="ECO:0000256" key="7">
    <source>
        <dbReference type="ARBA" id="ARBA00023136"/>
    </source>
</evidence>
<evidence type="ECO:0000313" key="10">
    <source>
        <dbReference type="EMBL" id="TGK91375.1"/>
    </source>
</evidence>
<feature type="transmembrane region" description="Helical" evidence="8">
    <location>
        <begin position="261"/>
        <end position="283"/>
    </location>
</feature>
<dbReference type="GO" id="GO:0010041">
    <property type="term" value="P:response to iron(III) ion"/>
    <property type="evidence" value="ECO:0007669"/>
    <property type="project" value="TreeGrafter"/>
</dbReference>
<dbReference type="RefSeq" id="WP_100790525.1">
    <property type="nucleotide sequence ID" value="NZ_NPDQ01000003.1"/>
</dbReference>
<evidence type="ECO:0000256" key="5">
    <source>
        <dbReference type="ARBA" id="ARBA00022692"/>
    </source>
</evidence>
<dbReference type="EMBL" id="RQFP01000014">
    <property type="protein sequence ID" value="TGK91375.1"/>
    <property type="molecule type" value="Genomic_DNA"/>
</dbReference>
<dbReference type="PANTHER" id="PTHR33908:SF3">
    <property type="entry name" value="UNDECAPRENYL PHOSPHATE-ALPHA-4-AMINO-4-DEOXY-L-ARABINOSE ARABINOSYL TRANSFERASE"/>
    <property type="match status" value="1"/>
</dbReference>
<evidence type="ECO:0000256" key="6">
    <source>
        <dbReference type="ARBA" id="ARBA00022989"/>
    </source>
</evidence>
<dbReference type="InterPro" id="IPR038731">
    <property type="entry name" value="RgtA/B/C-like"/>
</dbReference>
<comment type="subcellular location">
    <subcellularLocation>
        <location evidence="1">Cell membrane</location>
        <topology evidence="1">Multi-pass membrane protein</topology>
    </subcellularLocation>
</comment>
<feature type="transmembrane region" description="Helical" evidence="8">
    <location>
        <begin position="141"/>
        <end position="157"/>
    </location>
</feature>
<feature type="transmembrane region" description="Helical" evidence="8">
    <location>
        <begin position="86"/>
        <end position="106"/>
    </location>
</feature>
<feature type="transmembrane region" description="Helical" evidence="8">
    <location>
        <begin position="362"/>
        <end position="383"/>
    </location>
</feature>
<name>A0A2M9Y337_9LEPT</name>
<keyword evidence="3" id="KW-0328">Glycosyltransferase</keyword>
<organism evidence="10 11">
    <name type="scientific">Leptospira brenneri</name>
    <dbReference type="NCBI Taxonomy" id="2023182"/>
    <lineage>
        <taxon>Bacteria</taxon>
        <taxon>Pseudomonadati</taxon>
        <taxon>Spirochaetota</taxon>
        <taxon>Spirochaetia</taxon>
        <taxon>Leptospirales</taxon>
        <taxon>Leptospiraceae</taxon>
        <taxon>Leptospira</taxon>
    </lineage>
</organism>
<reference evidence="10" key="1">
    <citation type="journal article" date="2019" name="PLoS Negl. Trop. Dis.">
        <title>Revisiting the worldwide diversity of Leptospira species in the environment.</title>
        <authorList>
            <person name="Vincent A.T."/>
            <person name="Schiettekatte O."/>
            <person name="Bourhy P."/>
            <person name="Veyrier F.J."/>
            <person name="Picardeau M."/>
        </authorList>
    </citation>
    <scope>NUCLEOTIDE SEQUENCE [LARGE SCALE GENOMIC DNA]</scope>
    <source>
        <strain evidence="10">201800277</strain>
    </source>
</reference>
<dbReference type="GO" id="GO:0009103">
    <property type="term" value="P:lipopolysaccharide biosynthetic process"/>
    <property type="evidence" value="ECO:0007669"/>
    <property type="project" value="UniProtKB-ARBA"/>
</dbReference>